<dbReference type="AlphaFoldDB" id="A0A0N8HKH7"/>
<evidence type="ECO:0000313" key="1">
    <source>
        <dbReference type="EMBL" id="KPM83912.1"/>
    </source>
</evidence>
<dbReference type="PATRIC" id="fig|570156.3.peg.3017"/>
<sequence>MKANFAFLLLLYCLIVSFKSIAKEVKHFHAHSRVGMHGMVLFTDGVELYASHLPLYHAPHDYQLIYRVETRYEKELIRWLTVQESDSIPQYLNSMITLLPAKFDLNKLIAGQTLSVPSQLFFGHFERGGKKWLKDENFKFVSLVYKRALSSTQHVSQPRWRRINKATNEQGIQILVHQIQASPSFDAIVLVRGCEAERLQVEVNVPTFTQLSNSFQDCEYSQIAYFETQDFIK</sequence>
<organism evidence="1 2">
    <name type="scientific">Pseudoalteromonas lipolytica</name>
    <dbReference type="NCBI Taxonomy" id="570156"/>
    <lineage>
        <taxon>Bacteria</taxon>
        <taxon>Pseudomonadati</taxon>
        <taxon>Pseudomonadota</taxon>
        <taxon>Gammaproteobacteria</taxon>
        <taxon>Alteromonadales</taxon>
        <taxon>Pseudoalteromonadaceae</taxon>
        <taxon>Pseudoalteromonas</taxon>
    </lineage>
</organism>
<dbReference type="EMBL" id="LJTC01000005">
    <property type="protein sequence ID" value="KPM83912.1"/>
    <property type="molecule type" value="Genomic_DNA"/>
</dbReference>
<dbReference type="Proteomes" id="UP000050378">
    <property type="component" value="Unassembled WGS sequence"/>
</dbReference>
<dbReference type="STRING" id="570156.AOG27_09735"/>
<accession>A0A0N8HKH7</accession>
<evidence type="ECO:0000313" key="2">
    <source>
        <dbReference type="Proteomes" id="UP000050378"/>
    </source>
</evidence>
<proteinExistence type="predicted"/>
<gene>
    <name evidence="1" type="ORF">AOG27_09735</name>
</gene>
<reference evidence="1 2" key="1">
    <citation type="submission" date="2015-09" db="EMBL/GenBank/DDBJ databases">
        <title>Draft Genome Sequence of Pseudoalteromonas lipolytica UCD-48B.</title>
        <authorList>
            <person name="Krusor M."/>
            <person name="Coil D.A."/>
            <person name="Lang J.M."/>
            <person name="Eisen J.A."/>
            <person name="Alexiev A."/>
        </authorList>
    </citation>
    <scope>NUCLEOTIDE SEQUENCE [LARGE SCALE GENOMIC DNA]</scope>
    <source>
        <strain evidence="1 2">UCD-48B</strain>
    </source>
</reference>
<dbReference type="RefSeq" id="WP_054552826.1">
    <property type="nucleotide sequence ID" value="NZ_LJTC01000005.1"/>
</dbReference>
<comment type="caution">
    <text evidence="1">The sequence shown here is derived from an EMBL/GenBank/DDBJ whole genome shotgun (WGS) entry which is preliminary data.</text>
</comment>
<name>A0A0N8HKH7_9GAMM</name>
<protein>
    <submittedName>
        <fullName evidence="1">Uncharacterized protein</fullName>
    </submittedName>
</protein>
<dbReference type="OrthoDB" id="5770735at2"/>